<proteinExistence type="predicted"/>
<feature type="compositionally biased region" description="Polar residues" evidence="1">
    <location>
        <begin position="75"/>
        <end position="86"/>
    </location>
</feature>
<feature type="compositionally biased region" description="Low complexity" evidence="1">
    <location>
        <begin position="49"/>
        <end position="64"/>
    </location>
</feature>
<feature type="region of interest" description="Disordered" evidence="1">
    <location>
        <begin position="25"/>
        <end position="92"/>
    </location>
</feature>
<name>A0ABU6RFF8_9FABA</name>
<evidence type="ECO:0000313" key="3">
    <source>
        <dbReference type="Proteomes" id="UP001341840"/>
    </source>
</evidence>
<dbReference type="Proteomes" id="UP001341840">
    <property type="component" value="Unassembled WGS sequence"/>
</dbReference>
<accession>A0ABU6RFF8</accession>
<keyword evidence="3" id="KW-1185">Reference proteome</keyword>
<evidence type="ECO:0000256" key="1">
    <source>
        <dbReference type="SAM" id="MobiDB-lite"/>
    </source>
</evidence>
<comment type="caution">
    <text evidence="2">The sequence shown here is derived from an EMBL/GenBank/DDBJ whole genome shotgun (WGS) entry which is preliminary data.</text>
</comment>
<sequence>MGLQGEANYTRPSLCRYRRIFRRKNPSEKSCSIPKTRRSTSTNFKTPCKISGGFSKSGGLKSAGNVKRSRKPPEKTSQNSPESSAPKSDGKSAGILRVSCSARTAETELMACVAEQLVSRLVVGAVHPEQVVRAVTTNYHPSWMSALASSGWKSYESIIIPTR</sequence>
<organism evidence="2 3">
    <name type="scientific">Stylosanthes scabra</name>
    <dbReference type="NCBI Taxonomy" id="79078"/>
    <lineage>
        <taxon>Eukaryota</taxon>
        <taxon>Viridiplantae</taxon>
        <taxon>Streptophyta</taxon>
        <taxon>Embryophyta</taxon>
        <taxon>Tracheophyta</taxon>
        <taxon>Spermatophyta</taxon>
        <taxon>Magnoliopsida</taxon>
        <taxon>eudicotyledons</taxon>
        <taxon>Gunneridae</taxon>
        <taxon>Pentapetalae</taxon>
        <taxon>rosids</taxon>
        <taxon>fabids</taxon>
        <taxon>Fabales</taxon>
        <taxon>Fabaceae</taxon>
        <taxon>Papilionoideae</taxon>
        <taxon>50 kb inversion clade</taxon>
        <taxon>dalbergioids sensu lato</taxon>
        <taxon>Dalbergieae</taxon>
        <taxon>Pterocarpus clade</taxon>
        <taxon>Stylosanthes</taxon>
    </lineage>
</organism>
<reference evidence="2 3" key="1">
    <citation type="journal article" date="2023" name="Plants (Basel)">
        <title>Bridging the Gap: Combining Genomics and Transcriptomics Approaches to Understand Stylosanthes scabra, an Orphan Legume from the Brazilian Caatinga.</title>
        <authorList>
            <person name="Ferreira-Neto J.R.C."/>
            <person name="da Silva M.D."/>
            <person name="Binneck E."/>
            <person name="de Melo N.F."/>
            <person name="da Silva R.H."/>
            <person name="de Melo A.L.T.M."/>
            <person name="Pandolfi V."/>
            <person name="Bustamante F.O."/>
            <person name="Brasileiro-Vidal A.C."/>
            <person name="Benko-Iseppon A.M."/>
        </authorList>
    </citation>
    <scope>NUCLEOTIDE SEQUENCE [LARGE SCALE GENOMIC DNA]</scope>
    <source>
        <tissue evidence="2">Leaves</tissue>
    </source>
</reference>
<protein>
    <submittedName>
        <fullName evidence="2">Uncharacterized protein</fullName>
    </submittedName>
</protein>
<evidence type="ECO:0000313" key="2">
    <source>
        <dbReference type="EMBL" id="MED6122558.1"/>
    </source>
</evidence>
<gene>
    <name evidence="2" type="ORF">PIB30_040862</name>
</gene>
<dbReference type="EMBL" id="JASCZI010030431">
    <property type="protein sequence ID" value="MED6122558.1"/>
    <property type="molecule type" value="Genomic_DNA"/>
</dbReference>